<keyword evidence="7 9" id="KW-0503">Monooxygenase</keyword>
<evidence type="ECO:0000256" key="7">
    <source>
        <dbReference type="ARBA" id="ARBA00023033"/>
    </source>
</evidence>
<evidence type="ECO:0000256" key="5">
    <source>
        <dbReference type="ARBA" id="ARBA00022827"/>
    </source>
</evidence>
<dbReference type="InterPro" id="IPR002938">
    <property type="entry name" value="FAD-bd"/>
</dbReference>
<dbReference type="InterPro" id="IPR051205">
    <property type="entry name" value="UbiH/COQ6_monooxygenase"/>
</dbReference>
<protein>
    <submittedName>
        <fullName evidence="9">Hydroxylase/monooxygenase</fullName>
    </submittedName>
</protein>
<feature type="domain" description="FAD-binding" evidence="8">
    <location>
        <begin position="6"/>
        <end position="355"/>
    </location>
</feature>
<dbReference type="SUPFAM" id="SSF51905">
    <property type="entry name" value="FAD/NAD(P)-binding domain"/>
    <property type="match status" value="1"/>
</dbReference>
<proteinExistence type="inferred from homology"/>
<dbReference type="InterPro" id="IPR010971">
    <property type="entry name" value="UbiH/COQ6"/>
</dbReference>
<evidence type="ECO:0000256" key="3">
    <source>
        <dbReference type="ARBA" id="ARBA00005349"/>
    </source>
</evidence>
<evidence type="ECO:0000259" key="8">
    <source>
        <dbReference type="Pfam" id="PF01494"/>
    </source>
</evidence>
<dbReference type="InterPro" id="IPR036188">
    <property type="entry name" value="FAD/NAD-bd_sf"/>
</dbReference>
<dbReference type="GO" id="GO:0016705">
    <property type="term" value="F:oxidoreductase activity, acting on paired donors, with incorporation or reduction of molecular oxygen"/>
    <property type="evidence" value="ECO:0007669"/>
    <property type="project" value="InterPro"/>
</dbReference>
<evidence type="ECO:0000313" key="9">
    <source>
        <dbReference type="EMBL" id="GAN77505.1"/>
    </source>
</evidence>
<dbReference type="EMBL" id="BANB01000348">
    <property type="protein sequence ID" value="GAN77505.1"/>
    <property type="molecule type" value="Genomic_DNA"/>
</dbReference>
<dbReference type="PROSITE" id="PS01304">
    <property type="entry name" value="UBIH"/>
    <property type="match status" value="1"/>
</dbReference>
<dbReference type="Pfam" id="PF01494">
    <property type="entry name" value="FAD_binding_3"/>
    <property type="match status" value="1"/>
</dbReference>
<dbReference type="AlphaFoldDB" id="A0A0D6P6W3"/>
<comment type="pathway">
    <text evidence="2">Cofactor biosynthesis; ubiquinone biosynthesis.</text>
</comment>
<dbReference type="PRINTS" id="PR00420">
    <property type="entry name" value="RNGMNOXGNASE"/>
</dbReference>
<dbReference type="GO" id="GO:0006744">
    <property type="term" value="P:ubiquinone biosynthetic process"/>
    <property type="evidence" value="ECO:0007669"/>
    <property type="project" value="UniProtKB-UniPathway"/>
</dbReference>
<accession>A0A0D6P6W3</accession>
<reference evidence="9 10" key="1">
    <citation type="submission" date="2012-11" db="EMBL/GenBank/DDBJ databases">
        <title>Whole genome sequence of Acidisphaera rubrifaciens HS-AP3.</title>
        <authorList>
            <person name="Azuma Y."/>
            <person name="Higashiura N."/>
            <person name="Hirakawa H."/>
            <person name="Matsushita K."/>
        </authorList>
    </citation>
    <scope>NUCLEOTIDE SEQUENCE [LARGE SCALE GENOMIC DNA]</scope>
    <source>
        <strain evidence="9 10">HS-AP3</strain>
    </source>
</reference>
<name>A0A0D6P6W3_9PROT</name>
<dbReference type="FunFam" id="3.50.50.60:FF:000021">
    <property type="entry name" value="Ubiquinone biosynthesis monooxygenase COQ6"/>
    <property type="match status" value="1"/>
</dbReference>
<evidence type="ECO:0000313" key="10">
    <source>
        <dbReference type="Proteomes" id="UP000032680"/>
    </source>
</evidence>
<dbReference type="InterPro" id="IPR018168">
    <property type="entry name" value="Ubi_Hdrlase_CS"/>
</dbReference>
<keyword evidence="10" id="KW-1185">Reference proteome</keyword>
<keyword evidence="4" id="KW-0285">Flavoprotein</keyword>
<dbReference type="PANTHER" id="PTHR43876:SF7">
    <property type="entry name" value="UBIQUINONE BIOSYNTHESIS MONOOXYGENASE COQ6, MITOCHONDRIAL"/>
    <property type="match status" value="1"/>
</dbReference>
<dbReference type="UniPathway" id="UPA00232"/>
<evidence type="ECO:0000256" key="4">
    <source>
        <dbReference type="ARBA" id="ARBA00022630"/>
    </source>
</evidence>
<gene>
    <name evidence="9" type="ORF">Asru_0348_03</name>
</gene>
<dbReference type="GO" id="GO:0071949">
    <property type="term" value="F:FAD binding"/>
    <property type="evidence" value="ECO:0007669"/>
    <property type="project" value="InterPro"/>
</dbReference>
<sequence length="409" mass="43682">MNATIDTEVCIVGAGPVGGALACRLAADGIATAVVDRAALPPMEHPDFDGRAYAIAAGSRRLLELAGLWDRLPDEPCAIRDIRVTDGRLGRRPSPLRLDFASRDLDPPEGEEAAFGWMVEARALRVALNRTLHEHPSLHLFAPAEARVTRAPEGAEVAVAGGPTIRCRLVIAAEGRNSPLRDAAGIPVTRFPYRQAGIVCAIAHEHPHHGLALEHFLPAGPFAQLPMTGQPGMPNVSAIVWTERASAARALIDLPDVPFAQAVAQRLGPHLGGLRLVGRRWLYPLGALHAHRYTAERLALVGDAAHGIHPIAGQGLNLGFRDAAALAGLIAEAVWNGGDPGSAEVLTRYQRARRPDNLLMLAATDALDRLFSNDLPPVRLARDLGLAAVDRLPGLKRLFMRQAMGLPVL</sequence>
<keyword evidence="5" id="KW-0274">FAD</keyword>
<comment type="cofactor">
    <cofactor evidence="1">
        <name>FAD</name>
        <dbReference type="ChEBI" id="CHEBI:57692"/>
    </cofactor>
</comment>
<dbReference type="OrthoDB" id="9796623at2"/>
<dbReference type="RefSeq" id="WP_048861618.1">
    <property type="nucleotide sequence ID" value="NZ_BANB01000348.1"/>
</dbReference>
<dbReference type="GO" id="GO:0110142">
    <property type="term" value="C:ubiquinone biosynthesis complex"/>
    <property type="evidence" value="ECO:0007669"/>
    <property type="project" value="UniProtKB-ARBA"/>
</dbReference>
<evidence type="ECO:0000256" key="1">
    <source>
        <dbReference type="ARBA" id="ARBA00001974"/>
    </source>
</evidence>
<dbReference type="NCBIfam" id="TIGR01988">
    <property type="entry name" value="Ubi-OHases"/>
    <property type="match status" value="1"/>
</dbReference>
<dbReference type="PANTHER" id="PTHR43876">
    <property type="entry name" value="UBIQUINONE BIOSYNTHESIS MONOOXYGENASE COQ6, MITOCHONDRIAL"/>
    <property type="match status" value="1"/>
</dbReference>
<dbReference type="Gene3D" id="3.50.50.60">
    <property type="entry name" value="FAD/NAD(P)-binding domain"/>
    <property type="match status" value="2"/>
</dbReference>
<comment type="similarity">
    <text evidence="3">Belongs to the UbiH/COQ6 family.</text>
</comment>
<organism evidence="9 10">
    <name type="scientific">Acidisphaera rubrifaciens HS-AP3</name>
    <dbReference type="NCBI Taxonomy" id="1231350"/>
    <lineage>
        <taxon>Bacteria</taxon>
        <taxon>Pseudomonadati</taxon>
        <taxon>Pseudomonadota</taxon>
        <taxon>Alphaproteobacteria</taxon>
        <taxon>Acetobacterales</taxon>
        <taxon>Acetobacteraceae</taxon>
        <taxon>Acidisphaera</taxon>
    </lineage>
</organism>
<evidence type="ECO:0000256" key="6">
    <source>
        <dbReference type="ARBA" id="ARBA00023002"/>
    </source>
</evidence>
<keyword evidence="6" id="KW-0560">Oxidoreductase</keyword>
<dbReference type="Proteomes" id="UP000032680">
    <property type="component" value="Unassembled WGS sequence"/>
</dbReference>
<comment type="caution">
    <text evidence="9">The sequence shown here is derived from an EMBL/GenBank/DDBJ whole genome shotgun (WGS) entry which is preliminary data.</text>
</comment>
<dbReference type="GO" id="GO:0004497">
    <property type="term" value="F:monooxygenase activity"/>
    <property type="evidence" value="ECO:0007669"/>
    <property type="project" value="UniProtKB-KW"/>
</dbReference>
<evidence type="ECO:0000256" key="2">
    <source>
        <dbReference type="ARBA" id="ARBA00004749"/>
    </source>
</evidence>